<evidence type="ECO:0000256" key="1">
    <source>
        <dbReference type="SAM" id="MobiDB-lite"/>
    </source>
</evidence>
<keyword evidence="3" id="KW-1185">Reference proteome</keyword>
<evidence type="ECO:0000313" key="2">
    <source>
        <dbReference type="EMBL" id="GMS99211.1"/>
    </source>
</evidence>
<evidence type="ECO:0000313" key="3">
    <source>
        <dbReference type="Proteomes" id="UP001432027"/>
    </source>
</evidence>
<dbReference type="PANTHER" id="PTHR11005">
    <property type="entry name" value="LYSOSOMAL ACID LIPASE-RELATED"/>
    <property type="match status" value="1"/>
</dbReference>
<gene>
    <name evidence="2" type="ORF">PENTCL1PPCAC_21386</name>
</gene>
<accession>A0AAV5TXL5</accession>
<reference evidence="2" key="1">
    <citation type="submission" date="2023-10" db="EMBL/GenBank/DDBJ databases">
        <title>Genome assembly of Pristionchus species.</title>
        <authorList>
            <person name="Yoshida K."/>
            <person name="Sommer R.J."/>
        </authorList>
    </citation>
    <scope>NUCLEOTIDE SEQUENCE</scope>
    <source>
        <strain evidence="2">RS0144</strain>
    </source>
</reference>
<protein>
    <recommendedName>
        <fullName evidence="4">Hydrolase</fullName>
    </recommendedName>
</protein>
<evidence type="ECO:0008006" key="4">
    <source>
        <dbReference type="Google" id="ProtNLM"/>
    </source>
</evidence>
<feature type="compositionally biased region" description="Basic and acidic residues" evidence="1">
    <location>
        <begin position="1"/>
        <end position="19"/>
    </location>
</feature>
<comment type="caution">
    <text evidence="2">The sequence shown here is derived from an EMBL/GenBank/DDBJ whole genome shotgun (WGS) entry which is preliminary data.</text>
</comment>
<dbReference type="Proteomes" id="UP001432027">
    <property type="component" value="Unassembled WGS sequence"/>
</dbReference>
<dbReference type="InterPro" id="IPR029058">
    <property type="entry name" value="AB_hydrolase_fold"/>
</dbReference>
<dbReference type="EMBL" id="BTSX01000005">
    <property type="protein sequence ID" value="GMS99211.1"/>
    <property type="molecule type" value="Genomic_DNA"/>
</dbReference>
<name>A0AAV5TXL5_9BILA</name>
<dbReference type="SUPFAM" id="SSF53474">
    <property type="entry name" value="alpha/beta-Hydrolases"/>
    <property type="match status" value="1"/>
</dbReference>
<proteinExistence type="predicted"/>
<organism evidence="2 3">
    <name type="scientific">Pristionchus entomophagus</name>
    <dbReference type="NCBI Taxonomy" id="358040"/>
    <lineage>
        <taxon>Eukaryota</taxon>
        <taxon>Metazoa</taxon>
        <taxon>Ecdysozoa</taxon>
        <taxon>Nematoda</taxon>
        <taxon>Chromadorea</taxon>
        <taxon>Rhabditida</taxon>
        <taxon>Rhabditina</taxon>
        <taxon>Diplogasteromorpha</taxon>
        <taxon>Diplogasteroidea</taxon>
        <taxon>Neodiplogasteridae</taxon>
        <taxon>Pristionchus</taxon>
    </lineage>
</organism>
<dbReference type="Gene3D" id="3.40.50.1820">
    <property type="entry name" value="alpha/beta hydrolase"/>
    <property type="match status" value="1"/>
</dbReference>
<sequence>MAARAKVEHMDHSPEENLRRYGQTIPPTYNYSKIEVPVHIFRGKNDLVSSSGEISNLVKLLRPGVVQNCIEVPDYNHFDFSFATDCAEKVINPIIDVVRSQESGMCK</sequence>
<dbReference type="AlphaFoldDB" id="A0AAV5TXL5"/>
<feature type="region of interest" description="Disordered" evidence="1">
    <location>
        <begin position="1"/>
        <end position="22"/>
    </location>
</feature>